<proteinExistence type="inferred from homology"/>
<keyword evidence="7 10" id="KW-0472">Membrane</keyword>
<dbReference type="GO" id="GO:0004984">
    <property type="term" value="F:olfactory receptor activity"/>
    <property type="evidence" value="ECO:0007669"/>
    <property type="project" value="InterPro"/>
</dbReference>
<evidence type="ECO:0000256" key="7">
    <source>
        <dbReference type="ARBA" id="ARBA00023136"/>
    </source>
</evidence>
<keyword evidence="2" id="KW-1003">Cell membrane</keyword>
<evidence type="ECO:0000256" key="5">
    <source>
        <dbReference type="ARBA" id="ARBA00022725"/>
    </source>
</evidence>
<evidence type="ECO:0000256" key="9">
    <source>
        <dbReference type="ARBA" id="ARBA00023224"/>
    </source>
</evidence>
<dbReference type="InterPro" id="IPR004117">
    <property type="entry name" value="7tm6_olfct_rcpt"/>
</dbReference>
<evidence type="ECO:0000256" key="10">
    <source>
        <dbReference type="RuleBase" id="RU351113"/>
    </source>
</evidence>
<protein>
    <recommendedName>
        <fullName evidence="10">Odorant receptor</fullName>
    </recommendedName>
</protein>
<keyword evidence="5 10" id="KW-0552">Olfaction</keyword>
<dbReference type="HOGENOM" id="CLU_044523_3_1_1"/>
<reference evidence="11" key="1">
    <citation type="submission" date="2007-03" db="EMBL/GenBank/DDBJ databases">
        <title>Annotation of Culex pipiens quinquefasciatus.</title>
        <authorList>
            <consortium name="The Broad Institute Genome Sequencing Platform"/>
            <person name="Atkinson P.W."/>
            <person name="Hemingway J."/>
            <person name="Christensen B.M."/>
            <person name="Higgs S."/>
            <person name="Kodira C."/>
            <person name="Hannick L."/>
            <person name="Megy K."/>
            <person name="O'Leary S."/>
            <person name="Pearson M."/>
            <person name="Haas B.J."/>
            <person name="Mauceli E."/>
            <person name="Wortman J.R."/>
            <person name="Lee N.H."/>
            <person name="Guigo R."/>
            <person name="Stanke M."/>
            <person name="Alvarado L."/>
            <person name="Amedeo P."/>
            <person name="Antoine C.H."/>
            <person name="Arensburger P."/>
            <person name="Bidwell S.L."/>
            <person name="Crawford M."/>
            <person name="Camaro F."/>
            <person name="Devon K."/>
            <person name="Engels R."/>
            <person name="Hammond M."/>
            <person name="Howarth C."/>
            <person name="Koehrsen M."/>
            <person name="Lawson D."/>
            <person name="Montgomery P."/>
            <person name="Nene V."/>
            <person name="Nusbaum C."/>
            <person name="Puiu D."/>
            <person name="Romero-Severson J."/>
            <person name="Severson D.W."/>
            <person name="Shumway M."/>
            <person name="Sisk P."/>
            <person name="Stolte C."/>
            <person name="Zeng Q."/>
            <person name="Eisenstadt E."/>
            <person name="Fraser-Liggett C."/>
            <person name="Strausberg R."/>
            <person name="Galagan J."/>
            <person name="Birren B."/>
            <person name="Collins F.H."/>
        </authorList>
    </citation>
    <scope>NUCLEOTIDE SEQUENCE [LARGE SCALE GENOMIC DNA]</scope>
    <source>
        <strain evidence="11">JHB</strain>
    </source>
</reference>
<evidence type="ECO:0000256" key="3">
    <source>
        <dbReference type="ARBA" id="ARBA00022606"/>
    </source>
</evidence>
<gene>
    <name evidence="11" type="ORF">CpipJ_CPIJ004987</name>
</gene>
<organism>
    <name type="scientific">Culex quinquefasciatus</name>
    <name type="common">Southern house mosquito</name>
    <name type="synonym">Culex pungens</name>
    <dbReference type="NCBI Taxonomy" id="7176"/>
    <lineage>
        <taxon>Eukaryota</taxon>
        <taxon>Metazoa</taxon>
        <taxon>Ecdysozoa</taxon>
        <taxon>Arthropoda</taxon>
        <taxon>Hexapoda</taxon>
        <taxon>Insecta</taxon>
        <taxon>Pterygota</taxon>
        <taxon>Neoptera</taxon>
        <taxon>Endopterygota</taxon>
        <taxon>Diptera</taxon>
        <taxon>Nematocera</taxon>
        <taxon>Culicoidea</taxon>
        <taxon>Culicidae</taxon>
        <taxon>Culicinae</taxon>
        <taxon>Culicini</taxon>
        <taxon>Culex</taxon>
        <taxon>Culex</taxon>
    </lineage>
</organism>
<keyword evidence="4 10" id="KW-0812">Transmembrane</keyword>
<dbReference type="PhylomeDB" id="B0WD44"/>
<dbReference type="GO" id="GO:0005549">
    <property type="term" value="F:odorant binding"/>
    <property type="evidence" value="ECO:0007669"/>
    <property type="project" value="InterPro"/>
</dbReference>
<dbReference type="FunCoup" id="B0WD44">
    <property type="interactions" value="3"/>
</dbReference>
<dbReference type="GO" id="GO:0005886">
    <property type="term" value="C:plasma membrane"/>
    <property type="evidence" value="ECO:0007669"/>
    <property type="project" value="UniProtKB-SubCell"/>
</dbReference>
<dbReference type="EMBL" id="DS231893">
    <property type="protein sequence ID" value="EDS44179.1"/>
    <property type="molecule type" value="Genomic_DNA"/>
</dbReference>
<keyword evidence="8 10" id="KW-0675">Receptor</keyword>
<evidence type="ECO:0000256" key="8">
    <source>
        <dbReference type="ARBA" id="ARBA00023170"/>
    </source>
</evidence>
<evidence type="ECO:0000256" key="2">
    <source>
        <dbReference type="ARBA" id="ARBA00022475"/>
    </source>
</evidence>
<dbReference type="OrthoDB" id="7757313at2759"/>
<sequence length="380" mass="44556">MHRLPTIPKFSKSWEMFEYNLLFVRRLVDFVGLDFMIENYKFNWRTGSAVFFCVTVTSLSFYNMAFFYPDMYRICEVSVPLTLTLQNVVKLYYGYNHRHFYLETYDRIRQLHLKHQNHERNHEKLLLLIERIHVLTKLMTIVYFCGGLSYLFYPIFMHFYYHEWVLALALRIPFVDPDSTVGYSITSLFHLTLIIVGCTGISAADIVITLMVGSLIGFVDVFTNEMHELDQMLDSSERNEKCVREKVRSICLQHQHLIEYESDLDERYIVICFVQIFTSIAAIVIALFLVYTIQFIPGYVLVLAGFIQLFQLCVLGTILTVKNEQITEATYNLRWYLLEKSEQKCILQMLHKSQHFVEMSVGGFAPLNLETFVAVILSTT</sequence>
<comment type="similarity">
    <text evidence="10">Belongs to the insect chemoreceptor superfamily. Heteromeric odorant receptor channel (TC 1.A.69) family.</text>
</comment>
<evidence type="ECO:0000313" key="11">
    <source>
        <dbReference type="EMBL" id="EDS44179.1"/>
    </source>
</evidence>
<dbReference type="OMA" id="MYRICEV"/>
<dbReference type="GO" id="GO:0007165">
    <property type="term" value="P:signal transduction"/>
    <property type="evidence" value="ECO:0007669"/>
    <property type="project" value="UniProtKB-KW"/>
</dbReference>
<keyword evidence="3 10" id="KW-0716">Sensory transduction</keyword>
<comment type="subcellular location">
    <subcellularLocation>
        <location evidence="1 10">Cell membrane</location>
        <topology evidence="1 10">Multi-pass membrane protein</topology>
    </subcellularLocation>
</comment>
<dbReference type="eggNOG" id="ENOG502T8K4">
    <property type="taxonomic scope" value="Eukaryota"/>
</dbReference>
<dbReference type="InParanoid" id="B0WD44"/>
<keyword evidence="6 10" id="KW-1133">Transmembrane helix</keyword>
<dbReference type="KEGG" id="cqu:CpipJ_CPIJ004987"/>
<accession>B0WD44</accession>
<dbReference type="VEuPathDB" id="VectorBase:CPIJ004987"/>
<evidence type="ECO:0000256" key="1">
    <source>
        <dbReference type="ARBA" id="ARBA00004651"/>
    </source>
</evidence>
<dbReference type="VEuPathDB" id="VectorBase:CQUJHB015387"/>
<dbReference type="Pfam" id="PF02949">
    <property type="entry name" value="7tm_6"/>
    <property type="match status" value="1"/>
</dbReference>
<feature type="transmembrane region" description="Helical" evidence="10">
    <location>
        <begin position="49"/>
        <end position="68"/>
    </location>
</feature>
<dbReference type="PANTHER" id="PTHR21137:SF35">
    <property type="entry name" value="ODORANT RECEPTOR 19A-RELATED"/>
    <property type="match status" value="1"/>
</dbReference>
<dbReference type="PANTHER" id="PTHR21137">
    <property type="entry name" value="ODORANT RECEPTOR"/>
    <property type="match status" value="1"/>
</dbReference>
<dbReference type="AlphaFoldDB" id="B0WD44"/>
<evidence type="ECO:0000256" key="6">
    <source>
        <dbReference type="ARBA" id="ARBA00022989"/>
    </source>
</evidence>
<keyword evidence="9 10" id="KW-0807">Transducer</keyword>
<name>B0WD44_CULQU</name>
<feature type="transmembrane region" description="Helical" evidence="10">
    <location>
        <begin position="141"/>
        <end position="161"/>
    </location>
</feature>
<feature type="transmembrane region" description="Helical" evidence="10">
    <location>
        <begin position="268"/>
        <end position="293"/>
    </location>
</feature>
<comment type="caution">
    <text evidence="10">Lacks conserved residue(s) required for the propagation of feature annotation.</text>
</comment>
<feature type="transmembrane region" description="Helical" evidence="10">
    <location>
        <begin position="299"/>
        <end position="321"/>
    </location>
</feature>
<evidence type="ECO:0000256" key="4">
    <source>
        <dbReference type="ARBA" id="ARBA00022692"/>
    </source>
</evidence>
<feature type="transmembrane region" description="Helical" evidence="10">
    <location>
        <begin position="181"/>
        <end position="208"/>
    </location>
</feature>